<organism evidence="1 2">
    <name type="scientific">Szabonella alba</name>
    <dbReference type="NCBI Taxonomy" id="2804194"/>
    <lineage>
        <taxon>Bacteria</taxon>
        <taxon>Pseudomonadati</taxon>
        <taxon>Pseudomonadota</taxon>
        <taxon>Alphaproteobacteria</taxon>
        <taxon>Rhodobacterales</taxon>
        <taxon>Paracoccaceae</taxon>
        <taxon>Szabonella</taxon>
    </lineage>
</organism>
<accession>A0A8K0VBX1</accession>
<evidence type="ECO:0000313" key="1">
    <source>
        <dbReference type="EMBL" id="MBL4919344.1"/>
    </source>
</evidence>
<dbReference type="SUPFAM" id="SSF52540">
    <property type="entry name" value="P-loop containing nucleoside triphosphate hydrolases"/>
    <property type="match status" value="1"/>
</dbReference>
<dbReference type="RefSeq" id="WP_202690322.1">
    <property type="nucleotide sequence ID" value="NZ_JAESVN010000018.1"/>
</dbReference>
<dbReference type="Proteomes" id="UP000648908">
    <property type="component" value="Unassembled WGS sequence"/>
</dbReference>
<reference evidence="1" key="1">
    <citation type="submission" date="2021-01" db="EMBL/GenBank/DDBJ databases">
        <title>Tabrizicola alba sp. nov. a motile alkaliphilic bacterium isolated from a soda lake.</title>
        <authorList>
            <person name="Szuroczki S."/>
            <person name="Abbaszade G."/>
            <person name="Schumann P."/>
            <person name="Toth E."/>
        </authorList>
    </citation>
    <scope>NUCLEOTIDE SEQUENCE</scope>
    <source>
        <strain evidence="1">DMG-N-6</strain>
    </source>
</reference>
<dbReference type="EMBL" id="JAESVN010000018">
    <property type="protein sequence ID" value="MBL4919344.1"/>
    <property type="molecule type" value="Genomic_DNA"/>
</dbReference>
<protein>
    <submittedName>
        <fullName evidence="1">Sulfotransferase</fullName>
    </submittedName>
</protein>
<proteinExistence type="predicted"/>
<sequence>MSDATGPAKVIFVGGAPRSGTSVTHALLCTAPASNPYHPEISFIRPIFQSYALGLHLWQSHTNAFFQIPEHLKMHVGTLAEQSLLHVWRVLKKPEVLCVKDPLLTKDFPSVNAVMQRPCQFVTVLRHPHDVVRSQQEVYSRAGVPMVEGTVRKLSVEYMESYAHLNKPEMEGRAFHFRYEDLGNDWLIEQLHAFTGLNGIDSEQIWNSGKHVPSEAEKADPFFSPKYHRPINTERRFDRLKPEFQSIVNEVCLPLMESSGYLKNGDVEAW</sequence>
<keyword evidence="2" id="KW-1185">Reference proteome</keyword>
<evidence type="ECO:0000313" key="2">
    <source>
        <dbReference type="Proteomes" id="UP000648908"/>
    </source>
</evidence>
<dbReference type="AlphaFoldDB" id="A0A8K0VBX1"/>
<name>A0A8K0VBX1_9RHOB</name>
<dbReference type="Pfam" id="PF13469">
    <property type="entry name" value="Sulfotransfer_3"/>
    <property type="match status" value="1"/>
</dbReference>
<gene>
    <name evidence="1" type="ORF">JL811_19195</name>
</gene>
<dbReference type="InterPro" id="IPR027417">
    <property type="entry name" value="P-loop_NTPase"/>
</dbReference>
<comment type="caution">
    <text evidence="1">The sequence shown here is derived from an EMBL/GenBank/DDBJ whole genome shotgun (WGS) entry which is preliminary data.</text>
</comment>
<dbReference type="Gene3D" id="3.40.50.300">
    <property type="entry name" value="P-loop containing nucleotide triphosphate hydrolases"/>
    <property type="match status" value="1"/>
</dbReference>